<evidence type="ECO:0000313" key="2">
    <source>
        <dbReference type="EMBL" id="WAH40989.1"/>
    </source>
</evidence>
<dbReference type="RefSeq" id="WP_268004889.1">
    <property type="nucleotide sequence ID" value="NZ_BSUT01000001.1"/>
</dbReference>
<accession>A0ABY6ZDS2</accession>
<dbReference type="Pfam" id="PF13469">
    <property type="entry name" value="Sulfotransfer_3"/>
    <property type="match status" value="1"/>
</dbReference>
<dbReference type="Gene3D" id="3.40.50.300">
    <property type="entry name" value="P-loop containing nucleotide triphosphate hydrolases"/>
    <property type="match status" value="1"/>
</dbReference>
<dbReference type="PANTHER" id="PTHR10605">
    <property type="entry name" value="HEPARAN SULFATE SULFOTRANSFERASE"/>
    <property type="match status" value="1"/>
</dbReference>
<gene>
    <name evidence="2" type="ORF">NZD89_22295</name>
</gene>
<dbReference type="PANTHER" id="PTHR10605:SF56">
    <property type="entry name" value="BIFUNCTIONAL HEPARAN SULFATE N-DEACETYLASE_N-SULFOTRANSFERASE"/>
    <property type="match status" value="1"/>
</dbReference>
<organism evidence="2 3">
    <name type="scientific">Alicyclobacillus fastidiosus</name>
    <dbReference type="NCBI Taxonomy" id="392011"/>
    <lineage>
        <taxon>Bacteria</taxon>
        <taxon>Bacillati</taxon>
        <taxon>Bacillota</taxon>
        <taxon>Bacilli</taxon>
        <taxon>Bacillales</taxon>
        <taxon>Alicyclobacillaceae</taxon>
        <taxon>Alicyclobacillus</taxon>
    </lineage>
</organism>
<keyword evidence="1" id="KW-0808">Transferase</keyword>
<dbReference type="InterPro" id="IPR027417">
    <property type="entry name" value="P-loop_NTPase"/>
</dbReference>
<evidence type="ECO:0000256" key="1">
    <source>
        <dbReference type="ARBA" id="ARBA00022679"/>
    </source>
</evidence>
<proteinExistence type="predicted"/>
<dbReference type="SUPFAM" id="SSF52540">
    <property type="entry name" value="P-loop containing nucleoside triphosphate hydrolases"/>
    <property type="match status" value="1"/>
</dbReference>
<name>A0ABY6ZDS2_9BACL</name>
<evidence type="ECO:0000313" key="3">
    <source>
        <dbReference type="Proteomes" id="UP001164761"/>
    </source>
</evidence>
<dbReference type="EMBL" id="CP104067">
    <property type="protein sequence ID" value="WAH40989.1"/>
    <property type="molecule type" value="Genomic_DNA"/>
</dbReference>
<reference evidence="2" key="1">
    <citation type="submission" date="2022-08" db="EMBL/GenBank/DDBJ databases">
        <title>Alicyclobacillus fastidiosus DSM 17978, complete genome.</title>
        <authorList>
            <person name="Wang Q."/>
            <person name="Cai R."/>
            <person name="Wang Z."/>
        </authorList>
    </citation>
    <scope>NUCLEOTIDE SEQUENCE</scope>
    <source>
        <strain evidence="2">DSM 17978</strain>
    </source>
</reference>
<sequence>MARLPNFFIAGAAKSGTTSLFYYVQQHPDVYMSRVKEPHYFCSPEFPDRFEGPGDQGFQDNTTRTQEDYMRLFDGVQNESVVGEASVYYLTFPQAAARIHKFNPDAKIALVLRNPVQRAFSAYMHTIRDGRETLSFEEALEQEATRREQNYQPLWWYKEAGLYAQSIEAYMSVFGRDQLKIFLYEDLEHADQVVRELFSFLNLRDDVSINTSLRYNQSGKPKSRLMYEFFAKPNAVKEVIKPLLPKDFRRKLGQRAKNMTLAKDKPSAKAERMLARYFRDDILRLQDLLHRDLSGWLS</sequence>
<keyword evidence="3" id="KW-1185">Reference proteome</keyword>
<dbReference type="InterPro" id="IPR037359">
    <property type="entry name" value="NST/OST"/>
</dbReference>
<dbReference type="Proteomes" id="UP001164761">
    <property type="component" value="Chromosome"/>
</dbReference>
<protein>
    <submittedName>
        <fullName evidence="2">Sulfotransferase</fullName>
    </submittedName>
</protein>